<organism evidence="1 2">
    <name type="scientific">Cephus cinctus</name>
    <name type="common">Wheat stem sawfly</name>
    <dbReference type="NCBI Taxonomy" id="211228"/>
    <lineage>
        <taxon>Eukaryota</taxon>
        <taxon>Metazoa</taxon>
        <taxon>Ecdysozoa</taxon>
        <taxon>Arthropoda</taxon>
        <taxon>Hexapoda</taxon>
        <taxon>Insecta</taxon>
        <taxon>Pterygota</taxon>
        <taxon>Neoptera</taxon>
        <taxon>Endopterygota</taxon>
        <taxon>Hymenoptera</taxon>
        <taxon>Cephoidea</taxon>
        <taxon>Cephidae</taxon>
        <taxon>Cephus</taxon>
    </lineage>
</organism>
<reference evidence="2" key="1">
    <citation type="submission" date="2025-08" db="UniProtKB">
        <authorList>
            <consortium name="RefSeq"/>
        </authorList>
    </citation>
    <scope>IDENTIFICATION</scope>
</reference>
<proteinExistence type="predicted"/>
<dbReference type="PANTHER" id="PTHR47501:SF5">
    <property type="entry name" value="HAT C-TERMINAL DIMERISATION DOMAIN-CONTAINING PROTEIN"/>
    <property type="match status" value="1"/>
</dbReference>
<gene>
    <name evidence="2" type="primary">LOC112494168</name>
</gene>
<dbReference type="SUPFAM" id="SSF53098">
    <property type="entry name" value="Ribonuclease H-like"/>
    <property type="match status" value="1"/>
</dbReference>
<dbReference type="KEGG" id="ccin:112494168"/>
<dbReference type="GeneID" id="112494168"/>
<name>A0AAJ7W015_CEPCN</name>
<evidence type="ECO:0000313" key="1">
    <source>
        <dbReference type="Proteomes" id="UP000694920"/>
    </source>
</evidence>
<dbReference type="AlphaFoldDB" id="A0AAJ7W015"/>
<protein>
    <submittedName>
        <fullName evidence="2">Uncharacterized protein LOC112494168</fullName>
    </submittedName>
</protein>
<accession>A0AAJ7W015</accession>
<keyword evidence="1" id="KW-1185">Reference proteome</keyword>
<dbReference type="Proteomes" id="UP000694920">
    <property type="component" value="Unplaced"/>
</dbReference>
<dbReference type="RefSeq" id="XP_024939543.1">
    <property type="nucleotide sequence ID" value="XM_025083775.1"/>
</dbReference>
<evidence type="ECO:0000313" key="2">
    <source>
        <dbReference type="RefSeq" id="XP_024939543.1"/>
    </source>
</evidence>
<dbReference type="PANTHER" id="PTHR47501">
    <property type="entry name" value="TRANSPOSASE-RELATED"/>
    <property type="match status" value="1"/>
</dbReference>
<dbReference type="InterPro" id="IPR012337">
    <property type="entry name" value="RNaseH-like_sf"/>
</dbReference>
<sequence length="188" mass="21628">MKPVAEAIDRLQGEIYCYYGYLLPTLVAARRKLTQLLTDERIQYCRPLIDGLRSALERRFQSFFIVSKSCQNAAIAAVSHLKFKTRWLACLDAVTQTREAAVLFGHGEAAIQFLRYLNKPNTDLGMLRDFPIMRSVFFKYNTPLPSSAPVERSFSFATMINLLRYNRLTDSHFEERVLSKVSAKKSYL</sequence>